<organism evidence="1 2">
    <name type="scientific">Vibrio marinisediminis</name>
    <dbReference type="NCBI Taxonomy" id="2758441"/>
    <lineage>
        <taxon>Bacteria</taxon>
        <taxon>Pseudomonadati</taxon>
        <taxon>Pseudomonadota</taxon>
        <taxon>Gammaproteobacteria</taxon>
        <taxon>Vibrionales</taxon>
        <taxon>Vibrionaceae</taxon>
        <taxon>Vibrio</taxon>
    </lineage>
</organism>
<comment type="caution">
    <text evidence="1">The sequence shown here is derived from an EMBL/GenBank/DDBJ whole genome shotgun (WGS) entry which is preliminary data.</text>
</comment>
<proteinExistence type="predicted"/>
<accession>A0A7W2IVP0</accession>
<keyword evidence="2" id="KW-1185">Reference proteome</keyword>
<dbReference type="Proteomes" id="UP000571701">
    <property type="component" value="Unassembled WGS sequence"/>
</dbReference>
<evidence type="ECO:0000313" key="2">
    <source>
        <dbReference type="Proteomes" id="UP000571701"/>
    </source>
</evidence>
<gene>
    <name evidence="1" type="ORF">H2O73_19700</name>
</gene>
<name>A0A7W2IVP0_9VIBR</name>
<dbReference type="AlphaFoldDB" id="A0A7W2IVP0"/>
<sequence>MHTLTLYTQPSFISRENDDYCVKVLFKAEQDPNLADLPPSNVRDSPGVITIKIPYLFKEDSEYLNNQLLAEAEILAASVAVSSKSINAFNVKKGPQLTSLEVRYSQELSFYLATEKNTPAELGVNISLKQASVLTHAFLLGATYTHDKPEPSWLSDVVYTSYQTDQDEIKRQQAVEIDGVYFLPIKRAVIGYLALPMVQKNNITRPYIAFCNHLKKAAGDGNFSAANKQLKNDIIDSRIRTMYYANGVKMIMSYHKDDPNQIETIIETQPAYSEDTYKEYEGLYEVNLARLNQLYRNS</sequence>
<dbReference type="RefSeq" id="WP_182110634.1">
    <property type="nucleotide sequence ID" value="NZ_JACFYF010000026.1"/>
</dbReference>
<dbReference type="EMBL" id="JACFYF010000026">
    <property type="protein sequence ID" value="MBA5764588.1"/>
    <property type="molecule type" value="Genomic_DNA"/>
</dbReference>
<evidence type="ECO:0000313" key="1">
    <source>
        <dbReference type="EMBL" id="MBA5764588.1"/>
    </source>
</evidence>
<protein>
    <submittedName>
        <fullName evidence="1">Uncharacterized protein</fullName>
    </submittedName>
</protein>
<reference evidence="1 2" key="1">
    <citation type="submission" date="2020-07" db="EMBL/GenBank/DDBJ databases">
        <title>Vibrio marinisediminis sp. nov., isolated from marine sediment.</title>
        <authorList>
            <person name="Ji X."/>
        </authorList>
    </citation>
    <scope>NUCLEOTIDE SEQUENCE [LARGE SCALE GENOMIC DNA]</scope>
    <source>
        <strain evidence="1 2">404</strain>
    </source>
</reference>